<dbReference type="PROSITE" id="PS50404">
    <property type="entry name" value="GST_NTER"/>
    <property type="match status" value="1"/>
</dbReference>
<dbReference type="SFLD" id="SFLDS00019">
    <property type="entry name" value="Glutathione_Transferase_(cytos"/>
    <property type="match status" value="1"/>
</dbReference>
<dbReference type="SUPFAM" id="SSF47616">
    <property type="entry name" value="GST C-terminal domain-like"/>
    <property type="match status" value="1"/>
</dbReference>
<dbReference type="PROSITE" id="PS50405">
    <property type="entry name" value="GST_CTER"/>
    <property type="match status" value="1"/>
</dbReference>
<dbReference type="SUPFAM" id="SSF52833">
    <property type="entry name" value="Thioredoxin-like"/>
    <property type="match status" value="1"/>
</dbReference>
<dbReference type="Proteomes" id="UP001152049">
    <property type="component" value="Unassembled WGS sequence"/>
</dbReference>
<dbReference type="EMBL" id="JAOQAZ010000045">
    <property type="protein sequence ID" value="KAJ4245810.1"/>
    <property type="molecule type" value="Genomic_DNA"/>
</dbReference>
<comment type="similarity">
    <text evidence="1">Belongs to the GST superfamily.</text>
</comment>
<accession>A0A9W8V745</accession>
<dbReference type="InterPro" id="IPR004046">
    <property type="entry name" value="GST_C"/>
</dbReference>
<feature type="domain" description="GST N-terminal" evidence="2">
    <location>
        <begin position="8"/>
        <end position="89"/>
    </location>
</feature>
<evidence type="ECO:0008006" key="6">
    <source>
        <dbReference type="Google" id="ProtNLM"/>
    </source>
</evidence>
<dbReference type="Gene3D" id="3.40.30.10">
    <property type="entry name" value="Glutaredoxin"/>
    <property type="match status" value="1"/>
</dbReference>
<dbReference type="Pfam" id="PF13409">
    <property type="entry name" value="GST_N_2"/>
    <property type="match status" value="1"/>
</dbReference>
<dbReference type="PANTHER" id="PTHR44051:SF9">
    <property type="entry name" value="GLUTATHIONE S-TRANSFERASE 1"/>
    <property type="match status" value="1"/>
</dbReference>
<dbReference type="OrthoDB" id="2309723at2759"/>
<dbReference type="InterPro" id="IPR010987">
    <property type="entry name" value="Glutathione-S-Trfase_C-like"/>
</dbReference>
<gene>
    <name evidence="4" type="ORF">NW762_013934</name>
</gene>
<evidence type="ECO:0000259" key="2">
    <source>
        <dbReference type="PROSITE" id="PS50404"/>
    </source>
</evidence>
<dbReference type="Pfam" id="PF00043">
    <property type="entry name" value="GST_C"/>
    <property type="match status" value="1"/>
</dbReference>
<dbReference type="InterPro" id="IPR040079">
    <property type="entry name" value="Glutathione_S-Trfase"/>
</dbReference>
<feature type="domain" description="GST C-terminal" evidence="3">
    <location>
        <begin position="95"/>
        <end position="234"/>
    </location>
</feature>
<reference evidence="4" key="1">
    <citation type="submission" date="2022-09" db="EMBL/GenBank/DDBJ databases">
        <title>Fusarium specimens isolated from Avocado Roots.</title>
        <authorList>
            <person name="Stajich J."/>
            <person name="Roper C."/>
            <person name="Heimlech-Rivalta G."/>
        </authorList>
    </citation>
    <scope>NUCLEOTIDE SEQUENCE</scope>
    <source>
        <strain evidence="4">CF00136</strain>
    </source>
</reference>
<name>A0A9W8V745_9HYPO</name>
<dbReference type="AlphaFoldDB" id="A0A9W8V745"/>
<evidence type="ECO:0000313" key="5">
    <source>
        <dbReference type="Proteomes" id="UP001152049"/>
    </source>
</evidence>
<proteinExistence type="inferred from homology"/>
<dbReference type="InterPro" id="IPR004045">
    <property type="entry name" value="Glutathione_S-Trfase_N"/>
</dbReference>
<protein>
    <recommendedName>
        <fullName evidence="6">Glutathione S-transferase</fullName>
    </recommendedName>
</protein>
<evidence type="ECO:0000259" key="3">
    <source>
        <dbReference type="PROSITE" id="PS50405"/>
    </source>
</evidence>
<evidence type="ECO:0000256" key="1">
    <source>
        <dbReference type="ARBA" id="ARBA00007409"/>
    </source>
</evidence>
<evidence type="ECO:0000313" key="4">
    <source>
        <dbReference type="EMBL" id="KAJ4245810.1"/>
    </source>
</evidence>
<organism evidence="4 5">
    <name type="scientific">Fusarium torreyae</name>
    <dbReference type="NCBI Taxonomy" id="1237075"/>
    <lineage>
        <taxon>Eukaryota</taxon>
        <taxon>Fungi</taxon>
        <taxon>Dikarya</taxon>
        <taxon>Ascomycota</taxon>
        <taxon>Pezizomycotina</taxon>
        <taxon>Sordariomycetes</taxon>
        <taxon>Hypocreomycetidae</taxon>
        <taxon>Hypocreales</taxon>
        <taxon>Nectriaceae</taxon>
        <taxon>Fusarium</taxon>
    </lineage>
</organism>
<dbReference type="InterPro" id="IPR036282">
    <property type="entry name" value="Glutathione-S-Trfase_C_sf"/>
</dbReference>
<dbReference type="InterPro" id="IPR036249">
    <property type="entry name" value="Thioredoxin-like_sf"/>
</dbReference>
<dbReference type="PANTHER" id="PTHR44051">
    <property type="entry name" value="GLUTATHIONE S-TRANSFERASE-RELATED"/>
    <property type="match status" value="1"/>
</dbReference>
<sequence length="241" mass="27638">MEQQTQFPKLLFIYLSHSPSVQAVLWLLEELEIEYDIKKFQRSVEKLAEGLEDTHVQGHAPQLILPDGRVITQMSACMLYLIRTYDKDQRFHRPGIDDPVREDSLVNLATADIIPRVGTKHLFVVVGAKAPFFLRPLINMMGSALNKAFLDKEVENTLHVIEMELEGRDWVMGGDAPSRADIALKVALDLAIHPGMVDLNKWPKVKAWRTRCEERPAWKSSIAKGDGYQLDWMVRYRESKQ</sequence>
<dbReference type="Gene3D" id="1.20.1050.10">
    <property type="match status" value="1"/>
</dbReference>
<comment type="caution">
    <text evidence="4">The sequence shown here is derived from an EMBL/GenBank/DDBJ whole genome shotgun (WGS) entry which is preliminary data.</text>
</comment>
<keyword evidence="5" id="KW-1185">Reference proteome</keyword>